<sequence length="111" mass="12234">MPIKHQLIAAVGRASEGQTVAWIGPSQVLVRKDFISIADVIEDGATVRRTNGQESIWFPNGGRIWFKSVRSSGSRGFACDRIYVPERISGDDLMNLTPCVMTSKDGAVIYY</sequence>
<evidence type="ECO:0000313" key="1">
    <source>
        <dbReference type="EMBL" id="UYM26551.1"/>
    </source>
</evidence>
<protein>
    <submittedName>
        <fullName evidence="1">Uncharacterized protein</fullName>
    </submittedName>
</protein>
<dbReference type="GeneID" id="80034666"/>
<proteinExistence type="predicted"/>
<dbReference type="Proteomes" id="UP001156221">
    <property type="component" value="Segment"/>
</dbReference>
<reference evidence="1" key="1">
    <citation type="submission" date="2022-10" db="EMBL/GenBank/DDBJ databases">
        <authorList>
            <person name="Shreffler J."/>
            <person name="Spring A.M."/>
            <person name="Klyczek K."/>
            <person name="Garlena R.A."/>
            <person name="Russell D.A."/>
            <person name="Pope W.H."/>
            <person name="Jacobs-Sera D."/>
            <person name="Hatfull G.F."/>
        </authorList>
    </citation>
    <scope>NUCLEOTIDE SEQUENCE</scope>
</reference>
<keyword evidence="2" id="KW-1185">Reference proteome</keyword>
<dbReference type="EMBL" id="OP580516">
    <property type="protein sequence ID" value="UYM26551.1"/>
    <property type="molecule type" value="Genomic_DNA"/>
</dbReference>
<organism evidence="1 2">
    <name type="scientific">Arthrobacter phage Bauer</name>
    <dbReference type="NCBI Taxonomy" id="2985648"/>
    <lineage>
        <taxon>Viruses</taxon>
        <taxon>Duplodnaviria</taxon>
        <taxon>Heunggongvirae</taxon>
        <taxon>Uroviricota</taxon>
        <taxon>Caudoviricetes</taxon>
        <taxon>Bauervirus</taxon>
        <taxon>Bauervirus bauer</taxon>
    </lineage>
</organism>
<accession>A0A9E7V2G8</accession>
<gene>
    <name evidence="1" type="primary">2</name>
    <name evidence="1" type="ORF">SEA_BAUER_2</name>
</gene>
<dbReference type="RefSeq" id="YP_010761295.1">
    <property type="nucleotide sequence ID" value="NC_073594.1"/>
</dbReference>
<dbReference type="KEGG" id="vg:80034666"/>
<name>A0A9E7V2G8_9CAUD</name>
<evidence type="ECO:0000313" key="2">
    <source>
        <dbReference type="Proteomes" id="UP001156221"/>
    </source>
</evidence>